<dbReference type="Pfam" id="PF13522">
    <property type="entry name" value="GATase_6"/>
    <property type="match status" value="1"/>
</dbReference>
<dbReference type="FunFam" id="3.40.50.10490:FF:000002">
    <property type="entry name" value="Glutamine--fructose-6-phosphate aminotransferase [isomerizing]"/>
    <property type="match status" value="1"/>
</dbReference>
<dbReference type="PROSITE" id="PS51278">
    <property type="entry name" value="GATASE_TYPE_2"/>
    <property type="match status" value="1"/>
</dbReference>
<gene>
    <name evidence="10 11" type="primary">glmS</name>
    <name evidence="11" type="ORF">FY550_16575</name>
</gene>
<dbReference type="KEGG" id="kuy:FY550_16575"/>
<evidence type="ECO:0000256" key="2">
    <source>
        <dbReference type="ARBA" id="ARBA00004496"/>
    </source>
</evidence>
<evidence type="ECO:0000256" key="4">
    <source>
        <dbReference type="ARBA" id="ARBA00016090"/>
    </source>
</evidence>
<dbReference type="NCBIfam" id="TIGR01135">
    <property type="entry name" value="glmS"/>
    <property type="match status" value="1"/>
</dbReference>
<dbReference type="SUPFAM" id="SSF53697">
    <property type="entry name" value="SIS domain"/>
    <property type="match status" value="1"/>
</dbReference>
<dbReference type="GO" id="GO:0006002">
    <property type="term" value="P:fructose 6-phosphate metabolic process"/>
    <property type="evidence" value="ECO:0007669"/>
    <property type="project" value="TreeGrafter"/>
</dbReference>
<feature type="active site" description="For Fru-6P isomerization activity" evidence="10">
    <location>
        <position position="607"/>
    </location>
</feature>
<evidence type="ECO:0000313" key="12">
    <source>
        <dbReference type="Proteomes" id="UP000322553"/>
    </source>
</evidence>
<dbReference type="InterPro" id="IPR047084">
    <property type="entry name" value="GFAT_N"/>
</dbReference>
<dbReference type="GO" id="GO:0005975">
    <property type="term" value="P:carbohydrate metabolic process"/>
    <property type="evidence" value="ECO:0007669"/>
    <property type="project" value="UniProtKB-UniRule"/>
</dbReference>
<dbReference type="CDD" id="cd00714">
    <property type="entry name" value="GFAT"/>
    <property type="match status" value="1"/>
</dbReference>
<dbReference type="GO" id="GO:0006047">
    <property type="term" value="P:UDP-N-acetylglucosamine metabolic process"/>
    <property type="evidence" value="ECO:0007669"/>
    <property type="project" value="TreeGrafter"/>
</dbReference>
<dbReference type="InterPro" id="IPR035490">
    <property type="entry name" value="GlmS/FrlB_SIS"/>
</dbReference>
<accession>A0A1S1NNH8</accession>
<dbReference type="PANTHER" id="PTHR10937:SF0">
    <property type="entry name" value="GLUTAMINE--FRUCTOSE-6-PHOSPHATE TRANSAMINASE (ISOMERIZING)"/>
    <property type="match status" value="1"/>
</dbReference>
<evidence type="ECO:0000256" key="9">
    <source>
        <dbReference type="ARBA" id="ARBA00022962"/>
    </source>
</evidence>
<feature type="initiator methionine" description="Removed" evidence="10">
    <location>
        <position position="1"/>
    </location>
</feature>
<organism evidence="11 12">
    <name type="scientific">Kushneria phosphatilytica</name>
    <dbReference type="NCBI Taxonomy" id="657387"/>
    <lineage>
        <taxon>Bacteria</taxon>
        <taxon>Pseudomonadati</taxon>
        <taxon>Pseudomonadota</taxon>
        <taxon>Gammaproteobacteria</taxon>
        <taxon>Oceanospirillales</taxon>
        <taxon>Halomonadaceae</taxon>
        <taxon>Kushneria</taxon>
    </lineage>
</organism>
<evidence type="ECO:0000256" key="1">
    <source>
        <dbReference type="ARBA" id="ARBA00001031"/>
    </source>
</evidence>
<dbReference type="CDD" id="cd05009">
    <property type="entry name" value="SIS_GlmS_GlmD_2"/>
    <property type="match status" value="1"/>
</dbReference>
<dbReference type="RefSeq" id="WP_070980179.1">
    <property type="nucleotide sequence ID" value="NZ_CP043420.1"/>
</dbReference>
<dbReference type="InterPro" id="IPR046348">
    <property type="entry name" value="SIS_dom_sf"/>
</dbReference>
<dbReference type="AlphaFoldDB" id="A0A1S1NNH8"/>
<evidence type="ECO:0000256" key="5">
    <source>
        <dbReference type="ARBA" id="ARBA00022490"/>
    </source>
</evidence>
<dbReference type="OrthoDB" id="9761808at2"/>
<proteinExistence type="inferred from homology"/>
<dbReference type="InterPro" id="IPR035466">
    <property type="entry name" value="GlmS/AgaS_SIS"/>
</dbReference>
<dbReference type="EC" id="2.6.1.16" evidence="3 10"/>
<keyword evidence="6 10" id="KW-0032">Aminotransferase</keyword>
<dbReference type="GO" id="GO:0046349">
    <property type="term" value="P:amino sugar biosynthetic process"/>
    <property type="evidence" value="ECO:0007669"/>
    <property type="project" value="UniProtKB-ARBA"/>
</dbReference>
<keyword evidence="12" id="KW-1185">Reference proteome</keyword>
<dbReference type="EMBL" id="CP043420">
    <property type="protein sequence ID" value="QEL12598.1"/>
    <property type="molecule type" value="Genomic_DNA"/>
</dbReference>
<dbReference type="InterPro" id="IPR029055">
    <property type="entry name" value="Ntn_hydrolases_N"/>
</dbReference>
<dbReference type="Gene3D" id="3.60.20.10">
    <property type="entry name" value="Glutamine Phosphoribosylpyrophosphate, subunit 1, domain 1"/>
    <property type="match status" value="1"/>
</dbReference>
<dbReference type="FunFam" id="3.60.20.10:FF:000006">
    <property type="entry name" value="Glutamine--fructose-6-phosphate aminotransferase [isomerizing]"/>
    <property type="match status" value="1"/>
</dbReference>
<dbReference type="GO" id="GO:0097367">
    <property type="term" value="F:carbohydrate derivative binding"/>
    <property type="evidence" value="ECO:0007669"/>
    <property type="project" value="InterPro"/>
</dbReference>
<dbReference type="InterPro" id="IPR005855">
    <property type="entry name" value="GFAT"/>
</dbReference>
<dbReference type="STRING" id="657387.BH688_12780"/>
<dbReference type="PROSITE" id="PS51464">
    <property type="entry name" value="SIS"/>
    <property type="match status" value="2"/>
</dbReference>
<sequence length="612" mass="66159">MCGIVGAVAGRQVQNILLEGLKRLEYRGYDSAGMSILGEEGGLSRQRALGKVAELEKKLQQSPLRGRAGIAHTRWATHGRPSEENAHPHQSGDRLAVVHNGIIENFESLRRELEGEGYVFLSETDTEVVAHLLAREFDRSRDLLTALQDAVAQLEGAYALAVAHADQPDRLVGARKGSPLIVGVGIEEAFLASDPLALLQVTDRFVYLSEGDLVQLSDGGVIEVFDADGKPVERGIEVFEHGDNAISRGNYRHFMLKEIHEQSEVIAKTLEGRLGDGHVMTNIFGSGSDALMSDVRHIQIVACGTSYHAGMVARYWIEKMAGVPTQVEVASEYRYRDGVVPDNTLFVTLSQSGETADTLAALRHAQSHGGYLASLAICNVPGSSMVRESDLSLMTHAGPEIGVASTKAFTTQLVSLLMLTLALRYARSGDDALQARLVGALRQLPQLINQGLALDGDIERLSSAFAEKHHALFLGRGPMFPIALEGALKLKEISYIHAEAYPAGELKHGPLALVDSDMPVIAVAPNDELVEKLKSNLQEVRARGGELFVFAGENVSISEGDGVHVLRLPEVDEVIAPLLFTLPLQLLAYHVAVLKGTDVDQPRNLAKSVTVE</sequence>
<feature type="active site" description="Nucleophile; for GATase activity" evidence="10">
    <location>
        <position position="2"/>
    </location>
</feature>
<evidence type="ECO:0000256" key="8">
    <source>
        <dbReference type="ARBA" id="ARBA00022737"/>
    </source>
</evidence>
<evidence type="ECO:0000256" key="7">
    <source>
        <dbReference type="ARBA" id="ARBA00022679"/>
    </source>
</evidence>
<dbReference type="InterPro" id="IPR001347">
    <property type="entry name" value="SIS_dom"/>
</dbReference>
<reference evidence="11 12" key="1">
    <citation type="submission" date="2019-08" db="EMBL/GenBank/DDBJ databases">
        <title>Complete genome sequence of Kushneria sp. YCWA18, a halophilic phosphate-solubilizing bacterium isolated from Daqiao saltern in China.</title>
        <authorList>
            <person name="Du G.-X."/>
            <person name="Qu L.-Y."/>
        </authorList>
    </citation>
    <scope>NUCLEOTIDE SEQUENCE [LARGE SCALE GENOMIC DNA]</scope>
    <source>
        <strain evidence="11 12">YCWA18</strain>
    </source>
</reference>
<protein>
    <recommendedName>
        <fullName evidence="4 10">Glutamine--fructose-6-phosphate aminotransferase [isomerizing]</fullName>
        <ecNumber evidence="3 10">2.6.1.16</ecNumber>
    </recommendedName>
    <alternativeName>
        <fullName evidence="10">D-fructose-6-phosphate amidotransferase</fullName>
    </alternativeName>
    <alternativeName>
        <fullName evidence="10">GFAT</fullName>
    </alternativeName>
    <alternativeName>
        <fullName evidence="10">Glucosamine-6-phosphate synthase</fullName>
    </alternativeName>
    <alternativeName>
        <fullName evidence="10">Hexosephosphate aminotransferase</fullName>
    </alternativeName>
    <alternativeName>
        <fullName evidence="10">L-glutamine--D-fructose-6-phosphate amidotransferase</fullName>
    </alternativeName>
</protein>
<evidence type="ECO:0000256" key="6">
    <source>
        <dbReference type="ARBA" id="ARBA00022576"/>
    </source>
</evidence>
<keyword evidence="5 10" id="KW-0963">Cytoplasm</keyword>
<name>A0A1S1NNH8_9GAMM</name>
<dbReference type="InterPro" id="IPR017932">
    <property type="entry name" value="GATase_2_dom"/>
</dbReference>
<keyword evidence="7 10" id="KW-0808">Transferase</keyword>
<dbReference type="CDD" id="cd05008">
    <property type="entry name" value="SIS_GlmS_GlmD_1"/>
    <property type="match status" value="1"/>
</dbReference>
<keyword evidence="8" id="KW-0677">Repeat</keyword>
<dbReference type="SUPFAM" id="SSF56235">
    <property type="entry name" value="N-terminal nucleophile aminohydrolases (Ntn hydrolases)"/>
    <property type="match status" value="1"/>
</dbReference>
<dbReference type="GO" id="GO:0006487">
    <property type="term" value="P:protein N-linked glycosylation"/>
    <property type="evidence" value="ECO:0007669"/>
    <property type="project" value="TreeGrafter"/>
</dbReference>
<dbReference type="HAMAP" id="MF_00164">
    <property type="entry name" value="GlmS"/>
    <property type="match status" value="1"/>
</dbReference>
<comment type="catalytic activity">
    <reaction evidence="1 10">
        <text>D-fructose 6-phosphate + L-glutamine = D-glucosamine 6-phosphate + L-glutamate</text>
        <dbReference type="Rhea" id="RHEA:13237"/>
        <dbReference type="ChEBI" id="CHEBI:29985"/>
        <dbReference type="ChEBI" id="CHEBI:58359"/>
        <dbReference type="ChEBI" id="CHEBI:58725"/>
        <dbReference type="ChEBI" id="CHEBI:61527"/>
        <dbReference type="EC" id="2.6.1.16"/>
    </reaction>
</comment>
<evidence type="ECO:0000256" key="3">
    <source>
        <dbReference type="ARBA" id="ARBA00012916"/>
    </source>
</evidence>
<dbReference type="Gene3D" id="3.40.50.10490">
    <property type="entry name" value="Glucose-6-phosphate isomerase like protein, domain 1"/>
    <property type="match status" value="2"/>
</dbReference>
<comment type="subcellular location">
    <subcellularLocation>
        <location evidence="2 10">Cytoplasm</location>
    </subcellularLocation>
</comment>
<evidence type="ECO:0000313" key="11">
    <source>
        <dbReference type="EMBL" id="QEL12598.1"/>
    </source>
</evidence>
<dbReference type="PANTHER" id="PTHR10937">
    <property type="entry name" value="GLUCOSAMINE--FRUCTOSE-6-PHOSPHATE AMINOTRANSFERASE, ISOMERIZING"/>
    <property type="match status" value="1"/>
</dbReference>
<dbReference type="FunFam" id="3.40.50.10490:FF:000001">
    <property type="entry name" value="Glutamine--fructose-6-phosphate aminotransferase [isomerizing]"/>
    <property type="match status" value="1"/>
</dbReference>
<dbReference type="GO" id="GO:0005829">
    <property type="term" value="C:cytosol"/>
    <property type="evidence" value="ECO:0007669"/>
    <property type="project" value="TreeGrafter"/>
</dbReference>
<evidence type="ECO:0000256" key="10">
    <source>
        <dbReference type="HAMAP-Rule" id="MF_00164"/>
    </source>
</evidence>
<comment type="function">
    <text evidence="10">Catalyzes the first step in hexosamine metabolism, converting fructose-6P into glucosamine-6P using glutamine as a nitrogen source.</text>
</comment>
<dbReference type="NCBIfam" id="NF001484">
    <property type="entry name" value="PRK00331.1"/>
    <property type="match status" value="1"/>
</dbReference>
<dbReference type="Proteomes" id="UP000322553">
    <property type="component" value="Chromosome"/>
</dbReference>
<dbReference type="GO" id="GO:0004360">
    <property type="term" value="F:glutamine-fructose-6-phosphate transaminase (isomerizing) activity"/>
    <property type="evidence" value="ECO:0007669"/>
    <property type="project" value="UniProtKB-UniRule"/>
</dbReference>
<dbReference type="Pfam" id="PF01380">
    <property type="entry name" value="SIS"/>
    <property type="match status" value="2"/>
</dbReference>
<comment type="subunit">
    <text evidence="10">Homodimer.</text>
</comment>
<keyword evidence="9" id="KW-0315">Glutamine amidotransferase</keyword>